<reference evidence="1" key="2">
    <citation type="submission" date="2010-07" db="EMBL/GenBank/DDBJ databases">
        <authorList>
            <consortium name="The Broad Institute Genome Sequencing Platform"/>
            <consortium name="Broad Institute Genome Sequencing Center for Infectious Disease"/>
            <person name="Ma L.-J."/>
            <person name="Dead R."/>
            <person name="Young S."/>
            <person name="Zeng Q."/>
            <person name="Koehrsen M."/>
            <person name="Alvarado L."/>
            <person name="Berlin A."/>
            <person name="Chapman S.B."/>
            <person name="Chen Z."/>
            <person name="Freedman E."/>
            <person name="Gellesch M."/>
            <person name="Goldberg J."/>
            <person name="Griggs A."/>
            <person name="Gujja S."/>
            <person name="Heilman E.R."/>
            <person name="Heiman D."/>
            <person name="Hepburn T."/>
            <person name="Howarth C."/>
            <person name="Jen D."/>
            <person name="Larson L."/>
            <person name="Mehta T."/>
            <person name="Neiman D."/>
            <person name="Pearson M."/>
            <person name="Roberts A."/>
            <person name="Saif S."/>
            <person name="Shea T."/>
            <person name="Shenoy N."/>
            <person name="Sisk P."/>
            <person name="Stolte C."/>
            <person name="Sykes S."/>
            <person name="Walk T."/>
            <person name="White J."/>
            <person name="Yandava C."/>
            <person name="Haas B."/>
            <person name="Nusbaum C."/>
            <person name="Birren B."/>
        </authorList>
    </citation>
    <scope>NUCLEOTIDE SEQUENCE</scope>
    <source>
        <strain evidence="1">R3-111a-1</strain>
    </source>
</reference>
<protein>
    <submittedName>
        <fullName evidence="1 2">Uncharacterized protein</fullName>
    </submittedName>
</protein>
<reference evidence="2" key="4">
    <citation type="journal article" date="2015" name="G3 (Bethesda)">
        <title>Genome sequences of three phytopathogenic species of the Magnaporthaceae family of fungi.</title>
        <authorList>
            <person name="Okagaki L.H."/>
            <person name="Nunes C.C."/>
            <person name="Sailsbery J."/>
            <person name="Clay B."/>
            <person name="Brown D."/>
            <person name="John T."/>
            <person name="Oh Y."/>
            <person name="Young N."/>
            <person name="Fitzgerald M."/>
            <person name="Haas B.J."/>
            <person name="Zeng Q."/>
            <person name="Young S."/>
            <person name="Adiconis X."/>
            <person name="Fan L."/>
            <person name="Levin J.Z."/>
            <person name="Mitchell T.K."/>
            <person name="Okubara P.A."/>
            <person name="Farman M.L."/>
            <person name="Kohn L.M."/>
            <person name="Birren B."/>
            <person name="Ma L.-J."/>
            <person name="Dean R.A."/>
        </authorList>
    </citation>
    <scope>NUCLEOTIDE SEQUENCE</scope>
    <source>
        <strain evidence="2">R3-111a-1</strain>
    </source>
</reference>
<dbReference type="HOGENOM" id="CLU_2236754_0_0_1"/>
<dbReference type="RefSeq" id="XP_009220559.1">
    <property type="nucleotide sequence ID" value="XM_009222295.1"/>
</dbReference>
<dbReference type="VEuPathDB" id="FungiDB:GGTG_04498"/>
<reference evidence="3" key="1">
    <citation type="submission" date="2010-07" db="EMBL/GenBank/DDBJ databases">
        <title>The genome sequence of Gaeumannomyces graminis var. tritici strain R3-111a-1.</title>
        <authorList>
            <consortium name="The Broad Institute Genome Sequencing Platform"/>
            <person name="Ma L.-J."/>
            <person name="Dead R."/>
            <person name="Young S."/>
            <person name="Zeng Q."/>
            <person name="Koehrsen M."/>
            <person name="Alvarado L."/>
            <person name="Berlin A."/>
            <person name="Chapman S.B."/>
            <person name="Chen Z."/>
            <person name="Freedman E."/>
            <person name="Gellesch M."/>
            <person name="Goldberg J."/>
            <person name="Griggs A."/>
            <person name="Gujja S."/>
            <person name="Heilman E.R."/>
            <person name="Heiman D."/>
            <person name="Hepburn T."/>
            <person name="Howarth C."/>
            <person name="Jen D."/>
            <person name="Larson L."/>
            <person name="Mehta T."/>
            <person name="Neiman D."/>
            <person name="Pearson M."/>
            <person name="Roberts A."/>
            <person name="Saif S."/>
            <person name="Shea T."/>
            <person name="Shenoy N."/>
            <person name="Sisk P."/>
            <person name="Stolte C."/>
            <person name="Sykes S."/>
            <person name="Walk T."/>
            <person name="White J."/>
            <person name="Yandava C."/>
            <person name="Haas B."/>
            <person name="Nusbaum C."/>
            <person name="Birren B."/>
        </authorList>
    </citation>
    <scope>NUCLEOTIDE SEQUENCE [LARGE SCALE GENOMIC DNA]</scope>
    <source>
        <strain evidence="3">R3-111a-1</strain>
    </source>
</reference>
<sequence>MAPIVACSAKFRTLFLWLDELRVPVGLPPARPSGEVAISKPPFHTEGPPCCISPVGVSSSSLLADVRSPSFNPHGQPVGFTAAHRSGQVPHPQVLGYSTYDLGCR</sequence>
<proteinExistence type="predicted"/>
<keyword evidence="3" id="KW-1185">Reference proteome</keyword>
<evidence type="ECO:0000313" key="1">
    <source>
        <dbReference type="EMBL" id="EJT79414.1"/>
    </source>
</evidence>
<name>J3NT99_GAET3</name>
<gene>
    <name evidence="2" type="primary">20344956</name>
    <name evidence="1" type="ORF">GGTG_04498</name>
</gene>
<dbReference type="EnsemblFungi" id="EJT79414">
    <property type="protein sequence ID" value="EJT79414"/>
    <property type="gene ID" value="GGTG_04498"/>
</dbReference>
<reference evidence="2" key="5">
    <citation type="submission" date="2018-04" db="UniProtKB">
        <authorList>
            <consortium name="EnsemblFungi"/>
        </authorList>
    </citation>
    <scope>IDENTIFICATION</scope>
    <source>
        <strain evidence="2">R3-111a-1</strain>
    </source>
</reference>
<evidence type="ECO:0000313" key="3">
    <source>
        <dbReference type="Proteomes" id="UP000006039"/>
    </source>
</evidence>
<dbReference type="AlphaFoldDB" id="J3NT99"/>
<dbReference type="EMBL" id="GL385396">
    <property type="protein sequence ID" value="EJT79414.1"/>
    <property type="molecule type" value="Genomic_DNA"/>
</dbReference>
<accession>J3NT99</accession>
<dbReference type="GeneID" id="20344956"/>
<organism evidence="1">
    <name type="scientific">Gaeumannomyces tritici (strain R3-111a-1)</name>
    <name type="common">Wheat and barley take-all root rot fungus</name>
    <name type="synonym">Gaeumannomyces graminis var. tritici</name>
    <dbReference type="NCBI Taxonomy" id="644352"/>
    <lineage>
        <taxon>Eukaryota</taxon>
        <taxon>Fungi</taxon>
        <taxon>Dikarya</taxon>
        <taxon>Ascomycota</taxon>
        <taxon>Pezizomycotina</taxon>
        <taxon>Sordariomycetes</taxon>
        <taxon>Sordariomycetidae</taxon>
        <taxon>Magnaporthales</taxon>
        <taxon>Magnaporthaceae</taxon>
        <taxon>Gaeumannomyces</taxon>
    </lineage>
</organism>
<evidence type="ECO:0000313" key="2">
    <source>
        <dbReference type="EnsemblFungi" id="EJT79414"/>
    </source>
</evidence>
<reference evidence="1" key="3">
    <citation type="submission" date="2010-09" db="EMBL/GenBank/DDBJ databases">
        <title>Annotation of Gaeumannomyces graminis var. tritici R3-111a-1.</title>
        <authorList>
            <consortium name="The Broad Institute Genome Sequencing Platform"/>
            <person name="Ma L.-J."/>
            <person name="Dead R."/>
            <person name="Young S.K."/>
            <person name="Zeng Q."/>
            <person name="Gargeya S."/>
            <person name="Fitzgerald M."/>
            <person name="Haas B."/>
            <person name="Abouelleil A."/>
            <person name="Alvarado L."/>
            <person name="Arachchi H.M."/>
            <person name="Berlin A."/>
            <person name="Brown A."/>
            <person name="Chapman S.B."/>
            <person name="Chen Z."/>
            <person name="Dunbar C."/>
            <person name="Freedman E."/>
            <person name="Gearin G."/>
            <person name="Gellesch M."/>
            <person name="Goldberg J."/>
            <person name="Griggs A."/>
            <person name="Gujja S."/>
            <person name="Heiman D."/>
            <person name="Howarth C."/>
            <person name="Larson L."/>
            <person name="Lui A."/>
            <person name="MacDonald P.J.P."/>
            <person name="Mehta T."/>
            <person name="Montmayeur A."/>
            <person name="Murphy C."/>
            <person name="Neiman D."/>
            <person name="Pearson M."/>
            <person name="Priest M."/>
            <person name="Roberts A."/>
            <person name="Saif S."/>
            <person name="Shea T."/>
            <person name="Shenoy N."/>
            <person name="Sisk P."/>
            <person name="Stolte C."/>
            <person name="Sykes S."/>
            <person name="Yandava C."/>
            <person name="Wortman J."/>
            <person name="Nusbaum C."/>
            <person name="Birren B."/>
        </authorList>
    </citation>
    <scope>NUCLEOTIDE SEQUENCE</scope>
    <source>
        <strain evidence="1">R3-111a-1</strain>
    </source>
</reference>
<dbReference type="Proteomes" id="UP000006039">
    <property type="component" value="Unassembled WGS sequence"/>
</dbReference>